<protein>
    <submittedName>
        <fullName evidence="2">Uncharacterized protein</fullName>
    </submittedName>
</protein>
<accession>A0AAF0Q810</accession>
<organism evidence="2 3">
    <name type="scientific">Solanum verrucosum</name>
    <dbReference type="NCBI Taxonomy" id="315347"/>
    <lineage>
        <taxon>Eukaryota</taxon>
        <taxon>Viridiplantae</taxon>
        <taxon>Streptophyta</taxon>
        <taxon>Embryophyta</taxon>
        <taxon>Tracheophyta</taxon>
        <taxon>Spermatophyta</taxon>
        <taxon>Magnoliopsida</taxon>
        <taxon>eudicotyledons</taxon>
        <taxon>Gunneridae</taxon>
        <taxon>Pentapetalae</taxon>
        <taxon>asterids</taxon>
        <taxon>lamiids</taxon>
        <taxon>Solanales</taxon>
        <taxon>Solanaceae</taxon>
        <taxon>Solanoideae</taxon>
        <taxon>Solaneae</taxon>
        <taxon>Solanum</taxon>
    </lineage>
</organism>
<reference evidence="2" key="1">
    <citation type="submission" date="2023-08" db="EMBL/GenBank/DDBJ databases">
        <title>A de novo genome assembly of Solanum verrucosum Schlechtendal, a Mexican diploid species geographically isolated from the other diploid A-genome species in potato relatives.</title>
        <authorList>
            <person name="Hosaka K."/>
        </authorList>
    </citation>
    <scope>NUCLEOTIDE SEQUENCE</scope>
    <source>
        <tissue evidence="2">Young leaves</tissue>
    </source>
</reference>
<evidence type="ECO:0000256" key="1">
    <source>
        <dbReference type="SAM" id="MobiDB-lite"/>
    </source>
</evidence>
<dbReference type="Proteomes" id="UP001234989">
    <property type="component" value="Chromosome 3"/>
</dbReference>
<gene>
    <name evidence="2" type="ORF">MTR67_011941</name>
</gene>
<evidence type="ECO:0000313" key="3">
    <source>
        <dbReference type="Proteomes" id="UP001234989"/>
    </source>
</evidence>
<feature type="compositionally biased region" description="Polar residues" evidence="1">
    <location>
        <begin position="35"/>
        <end position="52"/>
    </location>
</feature>
<dbReference type="EMBL" id="CP133614">
    <property type="protein sequence ID" value="WMV18556.1"/>
    <property type="molecule type" value="Genomic_DNA"/>
</dbReference>
<name>A0AAF0Q810_SOLVR</name>
<evidence type="ECO:0000313" key="2">
    <source>
        <dbReference type="EMBL" id="WMV18556.1"/>
    </source>
</evidence>
<feature type="region of interest" description="Disordered" evidence="1">
    <location>
        <begin position="32"/>
        <end position="53"/>
    </location>
</feature>
<sequence length="110" mass="12210">MSVHYHPDKAKIVSDTLSRLSMGSFAHIEDEAETCPNTSSRADSNSVGSAYNSGPELVRMPRSSLILVALRLVESRGSDFIAYQLDGSSKDWWRTFIKTRQVGSPSVMWT</sequence>
<dbReference type="AlphaFoldDB" id="A0AAF0Q810"/>
<proteinExistence type="predicted"/>
<keyword evidence="3" id="KW-1185">Reference proteome</keyword>